<keyword evidence="6" id="KW-1185">Reference proteome</keyword>
<dbReference type="Gene3D" id="3.20.20.30">
    <property type="entry name" value="Luciferase-like domain"/>
    <property type="match status" value="1"/>
</dbReference>
<dbReference type="Pfam" id="PF00296">
    <property type="entry name" value="Bac_luciferase"/>
    <property type="match status" value="1"/>
</dbReference>
<evidence type="ECO:0000259" key="4">
    <source>
        <dbReference type="Pfam" id="PF00296"/>
    </source>
</evidence>
<accession>A0A840IDQ9</accession>
<dbReference type="GO" id="GO:0016705">
    <property type="term" value="F:oxidoreductase activity, acting on paired donors, with incorporation or reduction of molecular oxygen"/>
    <property type="evidence" value="ECO:0007669"/>
    <property type="project" value="InterPro"/>
</dbReference>
<evidence type="ECO:0000313" key="5">
    <source>
        <dbReference type="EMBL" id="MBB4662168.1"/>
    </source>
</evidence>
<protein>
    <submittedName>
        <fullName evidence="5">Alkanesulfonate monooxygenase SsuD/methylene tetrahydromethanopterin reductase-like flavin-dependent oxidoreductase (Luciferase family)</fullName>
    </submittedName>
</protein>
<sequence>MNRLEFHLFNYGAYPDIPHADELPNSAYIDLPNRHYDPVRGQWYLDSYLDTLVFGEKLGFDGIHTTTQMGGPVGMTPSANLTAAYLAAKTERIMIGTLGPILNVFSSPMRAAEELAMLDAMSGGRLIVGLPMGHGMNYHAAATMNPSQARERYWEGHDLMMKAFTSPGPFEWQGKYFHVPYANLWPRPIQQPHPHVWIPAAGSKLTLEKCAEHRYTYQALFSPRRVLKRNVETFRKAADKHGYEPSPKQIAAVLFIHVAESDEQARREAEPHLMWLFQNINRSPRHDAFPPGHFSIESLRGFMLGGGYREKDMGQMTYDELTAEGWAVIGSPDTVTEQLEEIVAELGAGIVIHVADFGAMPNWLIRKSLTLMAEQVMPRFRDPGGKPIWAQEDPRPAGTHAQLGAVREAPERFPQARIPGHGVVDVRTAHVEELRAPLRP</sequence>
<dbReference type="EMBL" id="JACHNU010000002">
    <property type="protein sequence ID" value="MBB4662168.1"/>
    <property type="molecule type" value="Genomic_DNA"/>
</dbReference>
<organism evidence="5 6">
    <name type="scientific">Conexibacter arvalis</name>
    <dbReference type="NCBI Taxonomy" id="912552"/>
    <lineage>
        <taxon>Bacteria</taxon>
        <taxon>Bacillati</taxon>
        <taxon>Actinomycetota</taxon>
        <taxon>Thermoleophilia</taxon>
        <taxon>Solirubrobacterales</taxon>
        <taxon>Conexibacteraceae</taxon>
        <taxon>Conexibacter</taxon>
    </lineage>
</organism>
<evidence type="ECO:0000256" key="1">
    <source>
        <dbReference type="ARBA" id="ARBA00023002"/>
    </source>
</evidence>
<feature type="region of interest" description="Disordered" evidence="3">
    <location>
        <begin position="383"/>
        <end position="402"/>
    </location>
</feature>
<dbReference type="InterPro" id="IPR036661">
    <property type="entry name" value="Luciferase-like_sf"/>
</dbReference>
<dbReference type="PANTHER" id="PTHR30137">
    <property type="entry name" value="LUCIFERASE-LIKE MONOOXYGENASE"/>
    <property type="match status" value="1"/>
</dbReference>
<evidence type="ECO:0000256" key="3">
    <source>
        <dbReference type="SAM" id="MobiDB-lite"/>
    </source>
</evidence>
<gene>
    <name evidence="5" type="ORF">BDZ31_001754</name>
</gene>
<feature type="domain" description="Luciferase-like" evidence="4">
    <location>
        <begin position="44"/>
        <end position="348"/>
    </location>
</feature>
<dbReference type="SUPFAM" id="SSF51679">
    <property type="entry name" value="Bacterial luciferase-like"/>
    <property type="match status" value="1"/>
</dbReference>
<dbReference type="PANTHER" id="PTHR30137:SF8">
    <property type="entry name" value="BLR5498 PROTEIN"/>
    <property type="match status" value="1"/>
</dbReference>
<evidence type="ECO:0000313" key="6">
    <source>
        <dbReference type="Proteomes" id="UP000585272"/>
    </source>
</evidence>
<dbReference type="Proteomes" id="UP000585272">
    <property type="component" value="Unassembled WGS sequence"/>
</dbReference>
<dbReference type="InterPro" id="IPR011251">
    <property type="entry name" value="Luciferase-like_dom"/>
</dbReference>
<comment type="caution">
    <text evidence="5">The sequence shown here is derived from an EMBL/GenBank/DDBJ whole genome shotgun (WGS) entry which is preliminary data.</text>
</comment>
<name>A0A840IDQ9_9ACTN</name>
<proteinExistence type="predicted"/>
<dbReference type="InterPro" id="IPR050766">
    <property type="entry name" value="Bact_Lucif_Oxidored"/>
</dbReference>
<dbReference type="GO" id="GO:0004497">
    <property type="term" value="F:monooxygenase activity"/>
    <property type="evidence" value="ECO:0007669"/>
    <property type="project" value="UniProtKB-KW"/>
</dbReference>
<evidence type="ECO:0000256" key="2">
    <source>
        <dbReference type="ARBA" id="ARBA00023033"/>
    </source>
</evidence>
<dbReference type="GO" id="GO:0005829">
    <property type="term" value="C:cytosol"/>
    <property type="evidence" value="ECO:0007669"/>
    <property type="project" value="TreeGrafter"/>
</dbReference>
<dbReference type="RefSeq" id="WP_183341159.1">
    <property type="nucleotide sequence ID" value="NZ_JACHNU010000002.1"/>
</dbReference>
<keyword evidence="1" id="KW-0560">Oxidoreductase</keyword>
<reference evidence="5 6" key="1">
    <citation type="submission" date="2020-08" db="EMBL/GenBank/DDBJ databases">
        <title>Genomic Encyclopedia of Archaeal and Bacterial Type Strains, Phase II (KMG-II): from individual species to whole genera.</title>
        <authorList>
            <person name="Goeker M."/>
        </authorList>
    </citation>
    <scope>NUCLEOTIDE SEQUENCE [LARGE SCALE GENOMIC DNA]</scope>
    <source>
        <strain evidence="5 6">DSM 23288</strain>
    </source>
</reference>
<dbReference type="AlphaFoldDB" id="A0A840IDQ9"/>
<keyword evidence="2 5" id="KW-0503">Monooxygenase</keyword>